<dbReference type="PANTHER" id="PTHR43102:SF2">
    <property type="entry name" value="GAF DOMAIN-CONTAINING PROTEIN"/>
    <property type="match status" value="1"/>
</dbReference>
<dbReference type="OrthoDB" id="71736at2759"/>
<feature type="non-terminal residue" evidence="2">
    <location>
        <position position="1"/>
    </location>
</feature>
<evidence type="ECO:0000313" key="2">
    <source>
        <dbReference type="EMBL" id="OQS02163.1"/>
    </source>
</evidence>
<keyword evidence="3" id="KW-1185">Reference proteome</keyword>
<protein>
    <submittedName>
        <fullName evidence="2">Myosin</fullName>
    </submittedName>
</protein>
<feature type="non-terminal residue" evidence="2">
    <location>
        <position position="196"/>
    </location>
</feature>
<proteinExistence type="predicted"/>
<sequence>TLNVEERAPTNITVLSDDVWPHPWPEPPYPQEEEARLRVVRQLPLQEMMEAREWLGLCNIMQSTMKVAVAYISVICEEDQWIISRMGSFHTKLPREMSFCSYTICGLAPLVVKDATRDDRFKDSPLVQGGKGKFRFYVGAPIVSLNQPIIVLGTIAVLDTKPHKVVTPEDIDFMATFASIVSARMSEYLPSNKAVK</sequence>
<evidence type="ECO:0000313" key="3">
    <source>
        <dbReference type="Proteomes" id="UP000243217"/>
    </source>
</evidence>
<feature type="domain" description="GAF" evidence="1">
    <location>
        <begin position="93"/>
        <end position="183"/>
    </location>
</feature>
<accession>A0A1V9ZVW2</accession>
<dbReference type="PANTHER" id="PTHR43102">
    <property type="entry name" value="SLR1143 PROTEIN"/>
    <property type="match status" value="1"/>
</dbReference>
<dbReference type="EMBL" id="JNBS01001219">
    <property type="protein sequence ID" value="OQS02163.1"/>
    <property type="molecule type" value="Genomic_DNA"/>
</dbReference>
<gene>
    <name evidence="2" type="ORF">THRCLA_05440</name>
</gene>
<reference evidence="2 3" key="1">
    <citation type="journal article" date="2014" name="Genome Biol. Evol.">
        <title>The secreted proteins of Achlya hypogyna and Thraustotheca clavata identify the ancestral oomycete secretome and reveal gene acquisitions by horizontal gene transfer.</title>
        <authorList>
            <person name="Misner I."/>
            <person name="Blouin N."/>
            <person name="Leonard G."/>
            <person name="Richards T.A."/>
            <person name="Lane C.E."/>
        </authorList>
    </citation>
    <scope>NUCLEOTIDE SEQUENCE [LARGE SCALE GENOMIC DNA]</scope>
    <source>
        <strain evidence="2 3">ATCC 34112</strain>
    </source>
</reference>
<organism evidence="2 3">
    <name type="scientific">Thraustotheca clavata</name>
    <dbReference type="NCBI Taxonomy" id="74557"/>
    <lineage>
        <taxon>Eukaryota</taxon>
        <taxon>Sar</taxon>
        <taxon>Stramenopiles</taxon>
        <taxon>Oomycota</taxon>
        <taxon>Saprolegniomycetes</taxon>
        <taxon>Saprolegniales</taxon>
        <taxon>Achlyaceae</taxon>
        <taxon>Thraustotheca</taxon>
    </lineage>
</organism>
<dbReference type="AlphaFoldDB" id="A0A1V9ZVW2"/>
<dbReference type="Pfam" id="PF01590">
    <property type="entry name" value="GAF"/>
    <property type="match status" value="1"/>
</dbReference>
<dbReference type="InterPro" id="IPR029016">
    <property type="entry name" value="GAF-like_dom_sf"/>
</dbReference>
<dbReference type="STRING" id="74557.A0A1V9ZVW2"/>
<dbReference type="Gene3D" id="3.30.450.40">
    <property type="match status" value="1"/>
</dbReference>
<name>A0A1V9ZVW2_9STRA</name>
<evidence type="ECO:0000259" key="1">
    <source>
        <dbReference type="Pfam" id="PF01590"/>
    </source>
</evidence>
<dbReference type="SUPFAM" id="SSF55781">
    <property type="entry name" value="GAF domain-like"/>
    <property type="match status" value="1"/>
</dbReference>
<dbReference type="Proteomes" id="UP000243217">
    <property type="component" value="Unassembled WGS sequence"/>
</dbReference>
<dbReference type="InterPro" id="IPR003018">
    <property type="entry name" value="GAF"/>
</dbReference>
<comment type="caution">
    <text evidence="2">The sequence shown here is derived from an EMBL/GenBank/DDBJ whole genome shotgun (WGS) entry which is preliminary data.</text>
</comment>